<keyword evidence="3" id="KW-1185">Reference proteome</keyword>
<feature type="region of interest" description="Disordered" evidence="1">
    <location>
        <begin position="68"/>
        <end position="93"/>
    </location>
</feature>
<organism evidence="2 3">
    <name type="scientific">Herbidospora galbida</name>
    <dbReference type="NCBI Taxonomy" id="2575442"/>
    <lineage>
        <taxon>Bacteria</taxon>
        <taxon>Bacillati</taxon>
        <taxon>Actinomycetota</taxon>
        <taxon>Actinomycetes</taxon>
        <taxon>Streptosporangiales</taxon>
        <taxon>Streptosporangiaceae</taxon>
        <taxon>Herbidospora</taxon>
    </lineage>
</organism>
<dbReference type="AlphaFoldDB" id="A0A4U3MBM0"/>
<reference evidence="2 3" key="1">
    <citation type="submission" date="2019-04" db="EMBL/GenBank/DDBJ databases">
        <title>Herbidospora sp. NEAU-GS14.nov., a novel actinomycete isolated from soil.</title>
        <authorList>
            <person name="Han L."/>
        </authorList>
    </citation>
    <scope>NUCLEOTIDE SEQUENCE [LARGE SCALE GENOMIC DNA]</scope>
    <source>
        <strain evidence="2 3">NEAU-GS14</strain>
    </source>
</reference>
<dbReference type="EMBL" id="SZQA01000030">
    <property type="protein sequence ID" value="TKK85107.1"/>
    <property type="molecule type" value="Genomic_DNA"/>
</dbReference>
<dbReference type="RefSeq" id="WP_137249911.1">
    <property type="nucleotide sequence ID" value="NZ_SZQA01000030.1"/>
</dbReference>
<evidence type="ECO:0000313" key="3">
    <source>
        <dbReference type="Proteomes" id="UP000308705"/>
    </source>
</evidence>
<gene>
    <name evidence="2" type="ORF">FDA94_27185</name>
</gene>
<evidence type="ECO:0000256" key="1">
    <source>
        <dbReference type="SAM" id="MobiDB-lite"/>
    </source>
</evidence>
<protein>
    <submittedName>
        <fullName evidence="2">Uncharacterized protein</fullName>
    </submittedName>
</protein>
<dbReference type="Proteomes" id="UP000308705">
    <property type="component" value="Unassembled WGS sequence"/>
</dbReference>
<evidence type="ECO:0000313" key="2">
    <source>
        <dbReference type="EMBL" id="TKK85107.1"/>
    </source>
</evidence>
<name>A0A4U3MBM0_9ACTN</name>
<comment type="caution">
    <text evidence="2">The sequence shown here is derived from an EMBL/GenBank/DDBJ whole genome shotgun (WGS) entry which is preliminary data.</text>
</comment>
<dbReference type="OrthoDB" id="3537950at2"/>
<accession>A0A4U3MBM0</accession>
<proteinExistence type="predicted"/>
<sequence>MADFGAAEEIAVEGDTPGGQASVLGKIVVALLTAAVLTASAAPVAPAVSPGLEGATPMEAPEVDLVCEGGCPTGDGGELGDETSSFPEGYREEDQECTGEGCAVAPYEAVLIDPFPVESP</sequence>